<evidence type="ECO:0000256" key="3">
    <source>
        <dbReference type="ARBA" id="ARBA00022839"/>
    </source>
</evidence>
<dbReference type="EMBL" id="JABCLD010002139">
    <property type="protein sequence ID" value="NMU29314.1"/>
    <property type="molecule type" value="Genomic_DNA"/>
</dbReference>
<dbReference type="GO" id="GO:0008408">
    <property type="term" value="F:3'-5' exonuclease activity"/>
    <property type="evidence" value="ECO:0007669"/>
    <property type="project" value="TreeGrafter"/>
</dbReference>
<dbReference type="PANTHER" id="PTHR30231">
    <property type="entry name" value="DNA POLYMERASE III SUBUNIT EPSILON"/>
    <property type="match status" value="1"/>
</dbReference>
<evidence type="ECO:0000313" key="6">
    <source>
        <dbReference type="Proteomes" id="UP000555836"/>
    </source>
</evidence>
<feature type="domain" description="Exonuclease" evidence="4">
    <location>
        <begin position="47"/>
        <end position="220"/>
    </location>
</feature>
<dbReference type="InterPro" id="IPR012337">
    <property type="entry name" value="RNaseH-like_sf"/>
</dbReference>
<evidence type="ECO:0000256" key="2">
    <source>
        <dbReference type="ARBA" id="ARBA00022801"/>
    </source>
</evidence>
<evidence type="ECO:0000313" key="5">
    <source>
        <dbReference type="EMBL" id="NMU29314.1"/>
    </source>
</evidence>
<evidence type="ECO:0000259" key="4">
    <source>
        <dbReference type="SMART" id="SM00479"/>
    </source>
</evidence>
<dbReference type="Pfam" id="PF00929">
    <property type="entry name" value="RNase_T"/>
    <property type="match status" value="1"/>
</dbReference>
<keyword evidence="1" id="KW-0540">Nuclease</keyword>
<dbReference type="RefSeq" id="WP_069485442.1">
    <property type="nucleotide sequence ID" value="NZ_CP046761.1"/>
</dbReference>
<keyword evidence="3 5" id="KW-0269">Exonuclease</keyword>
<evidence type="ECO:0000256" key="1">
    <source>
        <dbReference type="ARBA" id="ARBA00022722"/>
    </source>
</evidence>
<reference evidence="5 6" key="1">
    <citation type="submission" date="2020-04" db="EMBL/GenBank/DDBJ databases">
        <title>Whole-genome sequencing of Vibrio spp. from China reveals different genetic environments of blaCTX-M-14 among diverse lineages.</title>
        <authorList>
            <person name="Zheng Z."/>
            <person name="Ye L."/>
            <person name="Chen S."/>
        </authorList>
    </citation>
    <scope>NUCLEOTIDE SEQUENCE [LARGE SCALE GENOMIC DNA]</scope>
    <source>
        <strain evidence="5 6">Vb0574</strain>
    </source>
</reference>
<organism evidence="5 6">
    <name type="scientific">Vibrio parahaemolyticus</name>
    <dbReference type="NCBI Taxonomy" id="670"/>
    <lineage>
        <taxon>Bacteria</taxon>
        <taxon>Pseudomonadati</taxon>
        <taxon>Pseudomonadota</taxon>
        <taxon>Gammaproteobacteria</taxon>
        <taxon>Vibrionales</taxon>
        <taxon>Vibrionaceae</taxon>
        <taxon>Vibrio</taxon>
    </lineage>
</organism>
<comment type="caution">
    <text evidence="5">The sequence shown here is derived from an EMBL/GenBank/DDBJ whole genome shotgun (WGS) entry which is preliminary data.</text>
</comment>
<dbReference type="GO" id="GO:0006259">
    <property type="term" value="P:DNA metabolic process"/>
    <property type="evidence" value="ECO:0007669"/>
    <property type="project" value="UniProtKB-ARBA"/>
</dbReference>
<dbReference type="SMART" id="SM00479">
    <property type="entry name" value="EXOIII"/>
    <property type="match status" value="1"/>
</dbReference>
<dbReference type="AlphaFoldDB" id="A0A7Y0X955"/>
<dbReference type="InterPro" id="IPR013520">
    <property type="entry name" value="Ribonucl_H"/>
</dbReference>
<accession>A0A7Y0X955</accession>
<dbReference type="GO" id="GO:0005829">
    <property type="term" value="C:cytosol"/>
    <property type="evidence" value="ECO:0007669"/>
    <property type="project" value="TreeGrafter"/>
</dbReference>
<dbReference type="Gene3D" id="3.30.420.10">
    <property type="entry name" value="Ribonuclease H-like superfamily/Ribonuclease H"/>
    <property type="match status" value="1"/>
</dbReference>
<sequence>MFGYSFQSIEHLEHVRRELEKSSLPDVFNSIRNMPLPSALSDVRELDTLVLDFETTGFNPEVDRVISIGWVEIRNSNIRLNSARHVFINHAIDICHESVKVHHIRPETLHVSGISEQAAFTQLLDVIAGKILVAHGCIMEQRFLEQYIKMKYQNLKLPLIWLDTLKIEQYRTQLRPTRSDWRLSSIRKELNLPTYQAHNALNDAIATAELYLAQINCLFGLSSAPLHVLVNASR</sequence>
<dbReference type="GO" id="GO:0003676">
    <property type="term" value="F:nucleic acid binding"/>
    <property type="evidence" value="ECO:0007669"/>
    <property type="project" value="InterPro"/>
</dbReference>
<dbReference type="Proteomes" id="UP000555836">
    <property type="component" value="Unassembled WGS sequence"/>
</dbReference>
<dbReference type="InterPro" id="IPR036397">
    <property type="entry name" value="RNaseH_sf"/>
</dbReference>
<keyword evidence="2" id="KW-0378">Hydrolase</keyword>
<protein>
    <submittedName>
        <fullName evidence="5">3'-5' exonuclease</fullName>
    </submittedName>
</protein>
<name>A0A7Y0X955_VIBPH</name>
<gene>
    <name evidence="5" type="ORF">HKB21_27295</name>
</gene>
<dbReference type="CDD" id="cd06127">
    <property type="entry name" value="DEDDh"/>
    <property type="match status" value="1"/>
</dbReference>
<dbReference type="SUPFAM" id="SSF53098">
    <property type="entry name" value="Ribonuclease H-like"/>
    <property type="match status" value="1"/>
</dbReference>
<proteinExistence type="predicted"/>
<dbReference type="PANTHER" id="PTHR30231:SF4">
    <property type="entry name" value="PROTEIN NEN2"/>
    <property type="match status" value="1"/>
</dbReference>